<dbReference type="KEGG" id="emo:DM558_04595"/>
<evidence type="ECO:0000259" key="1">
    <source>
        <dbReference type="Pfam" id="PF13649"/>
    </source>
</evidence>
<proteinExistence type="predicted"/>
<dbReference type="Pfam" id="PF13649">
    <property type="entry name" value="Methyltransf_25"/>
    <property type="match status" value="1"/>
</dbReference>
<organism evidence="2 3">
    <name type="scientific">Entomomonas moraniae</name>
    <dbReference type="NCBI Taxonomy" id="2213226"/>
    <lineage>
        <taxon>Bacteria</taxon>
        <taxon>Pseudomonadati</taxon>
        <taxon>Pseudomonadota</taxon>
        <taxon>Gammaproteobacteria</taxon>
        <taxon>Pseudomonadales</taxon>
        <taxon>Pseudomonadaceae</taxon>
        <taxon>Entomomonas</taxon>
    </lineage>
</organism>
<accession>A0A3Q9JI70</accession>
<dbReference type="EMBL" id="CP029822">
    <property type="protein sequence ID" value="AZS50098.1"/>
    <property type="molecule type" value="Genomic_DNA"/>
</dbReference>
<keyword evidence="2" id="KW-0489">Methyltransferase</keyword>
<reference evidence="3" key="1">
    <citation type="submission" date="2018-06" db="EMBL/GenBank/DDBJ databases">
        <title>Complete genome of Pseudomonas insecticola strain QZS01.</title>
        <authorList>
            <person name="Wang J."/>
            <person name="Su Q."/>
        </authorList>
    </citation>
    <scope>NUCLEOTIDE SEQUENCE [LARGE SCALE GENOMIC DNA]</scope>
    <source>
        <strain evidence="3">QZS01</strain>
    </source>
</reference>
<dbReference type="GO" id="GO:0008168">
    <property type="term" value="F:methyltransferase activity"/>
    <property type="evidence" value="ECO:0007669"/>
    <property type="project" value="UniProtKB-KW"/>
</dbReference>
<keyword evidence="2" id="KW-0808">Transferase</keyword>
<dbReference type="AlphaFoldDB" id="A0A3Q9JI70"/>
<dbReference type="CDD" id="cd02440">
    <property type="entry name" value="AdoMet_MTases"/>
    <property type="match status" value="1"/>
</dbReference>
<protein>
    <submittedName>
        <fullName evidence="2">Class I SAM-dependent methyltransferase</fullName>
    </submittedName>
</protein>
<dbReference type="InterPro" id="IPR041698">
    <property type="entry name" value="Methyltransf_25"/>
</dbReference>
<gene>
    <name evidence="2" type="ORF">DM558_04595</name>
</gene>
<dbReference type="RefSeq" id="WP_127162243.1">
    <property type="nucleotide sequence ID" value="NZ_CP029822.1"/>
</dbReference>
<dbReference type="InterPro" id="IPR029063">
    <property type="entry name" value="SAM-dependent_MTases_sf"/>
</dbReference>
<feature type="domain" description="Methyltransferase" evidence="1">
    <location>
        <begin position="70"/>
        <end position="155"/>
    </location>
</feature>
<name>A0A3Q9JI70_9GAMM</name>
<keyword evidence="3" id="KW-1185">Reference proteome</keyword>
<dbReference type="Proteomes" id="UP000273143">
    <property type="component" value="Chromosome"/>
</dbReference>
<dbReference type="GO" id="GO:0032259">
    <property type="term" value="P:methylation"/>
    <property type="evidence" value="ECO:0007669"/>
    <property type="project" value="UniProtKB-KW"/>
</dbReference>
<evidence type="ECO:0000313" key="2">
    <source>
        <dbReference type="EMBL" id="AZS50098.1"/>
    </source>
</evidence>
<dbReference type="Gene3D" id="3.40.50.150">
    <property type="entry name" value="Vaccinia Virus protein VP39"/>
    <property type="match status" value="1"/>
</dbReference>
<evidence type="ECO:0000313" key="3">
    <source>
        <dbReference type="Proteomes" id="UP000273143"/>
    </source>
</evidence>
<sequence length="273" mass="30996">MEKSSTQTINDIDFGALYRNHFQRAERKPKTAIDWDEKSVNSSGNFAEVDTPYVKEFVSRMDISEAETLLDIGCGGGVISLAIAAKFKKLYALDFSAGMLALLAKNIKAMQVNNITPMQLAWEDNWDSVPVCDICVASRSTMVDDLEMALNKINEKTKKRAYLTMTVGQDFIANEILECIGRKSRGFPNYIYAVNILAQQGYNVKVDFIEAEHSPHKNKTPDLEGFIRMVQWSVGYLSDQEIECLIHFYINNVKSKANLFKTNKMWAFLSWNK</sequence>
<dbReference type="SUPFAM" id="SSF53335">
    <property type="entry name" value="S-adenosyl-L-methionine-dependent methyltransferases"/>
    <property type="match status" value="1"/>
</dbReference>